<dbReference type="PROSITE" id="PS50011">
    <property type="entry name" value="PROTEIN_KINASE_DOM"/>
    <property type="match status" value="1"/>
</dbReference>
<dbReference type="Pfam" id="PF00069">
    <property type="entry name" value="Pkinase"/>
    <property type="match status" value="1"/>
</dbReference>
<dbReference type="InterPro" id="IPR008271">
    <property type="entry name" value="Ser/Thr_kinase_AS"/>
</dbReference>
<dbReference type="eggNOG" id="KOG0229">
    <property type="taxonomic scope" value="Eukaryota"/>
</dbReference>
<dbReference type="GO" id="GO:0005524">
    <property type="term" value="F:ATP binding"/>
    <property type="evidence" value="ECO:0007669"/>
    <property type="project" value="InterPro"/>
</dbReference>
<dbReference type="InterPro" id="IPR003409">
    <property type="entry name" value="MORN"/>
</dbReference>
<keyword evidence="3" id="KW-0418">Kinase</keyword>
<dbReference type="PANTHER" id="PTHR43215">
    <property type="entry name" value="RADIAL SPOKE HEAD 1 HOMOLOG"/>
    <property type="match status" value="1"/>
</dbReference>
<dbReference type="Gene3D" id="2.20.110.10">
    <property type="entry name" value="Histone H3 K4-specific methyltransferase SET7/9 N-terminal domain"/>
    <property type="match status" value="4"/>
</dbReference>
<dbReference type="SMART" id="SM00220">
    <property type="entry name" value="S_TKc"/>
    <property type="match status" value="1"/>
</dbReference>
<dbReference type="InterPro" id="IPR000719">
    <property type="entry name" value="Prot_kinase_dom"/>
</dbReference>
<dbReference type="InParanoid" id="I7LUS6"/>
<dbReference type="InterPro" id="IPR011009">
    <property type="entry name" value="Kinase-like_dom_sf"/>
</dbReference>
<keyword evidence="3" id="KW-0808">Transferase</keyword>
<dbReference type="PROSITE" id="PS00108">
    <property type="entry name" value="PROTEIN_KINASE_ST"/>
    <property type="match status" value="1"/>
</dbReference>
<evidence type="ECO:0000313" key="4">
    <source>
        <dbReference type="Proteomes" id="UP000009168"/>
    </source>
</evidence>
<dbReference type="EMBL" id="GG662699">
    <property type="protein sequence ID" value="EAR95959.2"/>
    <property type="molecule type" value="Genomic_DNA"/>
</dbReference>
<dbReference type="RefSeq" id="XP_001016204.2">
    <property type="nucleotide sequence ID" value="XM_001016204.2"/>
</dbReference>
<dbReference type="SMART" id="SM00698">
    <property type="entry name" value="MORN"/>
    <property type="match status" value="8"/>
</dbReference>
<accession>I7LUS6</accession>
<evidence type="ECO:0000256" key="1">
    <source>
        <dbReference type="ARBA" id="ARBA00022737"/>
    </source>
</evidence>
<dbReference type="GO" id="GO:0004672">
    <property type="term" value="F:protein kinase activity"/>
    <property type="evidence" value="ECO:0007669"/>
    <property type="project" value="InterPro"/>
</dbReference>
<keyword evidence="4" id="KW-1185">Reference proteome</keyword>
<dbReference type="SUPFAM" id="SSF56112">
    <property type="entry name" value="Protein kinase-like (PK-like)"/>
    <property type="match status" value="1"/>
</dbReference>
<protein>
    <submittedName>
        <fullName evidence="3">Tyrosine kinase domain protein</fullName>
    </submittedName>
</protein>
<dbReference type="KEGG" id="tet:TTHERM_00125250"/>
<dbReference type="eggNOG" id="KOG0595">
    <property type="taxonomic scope" value="Eukaryota"/>
</dbReference>
<dbReference type="Gene3D" id="1.10.510.10">
    <property type="entry name" value="Transferase(Phosphotransferase) domain 1"/>
    <property type="match status" value="1"/>
</dbReference>
<dbReference type="PANTHER" id="PTHR43215:SF14">
    <property type="entry name" value="RADIAL SPOKE HEAD 1 HOMOLOG"/>
    <property type="match status" value="1"/>
</dbReference>
<dbReference type="STRING" id="312017.I7LUS6"/>
<dbReference type="AlphaFoldDB" id="I7LUS6"/>
<dbReference type="OrthoDB" id="300500at2759"/>
<dbReference type="GeneID" id="7841042"/>
<gene>
    <name evidence="3" type="ORF">TTHERM_00125250</name>
</gene>
<dbReference type="Proteomes" id="UP000009168">
    <property type="component" value="Unassembled WGS sequence"/>
</dbReference>
<keyword evidence="1" id="KW-0677">Repeat</keyword>
<organism evidence="3 4">
    <name type="scientific">Tetrahymena thermophila (strain SB210)</name>
    <dbReference type="NCBI Taxonomy" id="312017"/>
    <lineage>
        <taxon>Eukaryota</taxon>
        <taxon>Sar</taxon>
        <taxon>Alveolata</taxon>
        <taxon>Ciliophora</taxon>
        <taxon>Intramacronucleata</taxon>
        <taxon>Oligohymenophorea</taxon>
        <taxon>Hymenostomatida</taxon>
        <taxon>Tetrahymenina</taxon>
        <taxon>Tetrahymenidae</taxon>
        <taxon>Tetrahymena</taxon>
    </lineage>
</organism>
<feature type="domain" description="Protein kinase" evidence="2">
    <location>
        <begin position="28"/>
        <end position="311"/>
    </location>
</feature>
<evidence type="ECO:0000313" key="3">
    <source>
        <dbReference type="EMBL" id="EAR95959.2"/>
    </source>
</evidence>
<sequence>MGSNIFSKDVSINQIDDKITMFLQQKQFKIEKYLDQGYFAEVFQAIKIDDNRRVVIKKLKDLNNLKKIEDEKNAMYKIQNEQYAIQIITDLVDKDLEYNAIVMELCDCNLTEIFENNISNFSFEQLVTLTYQLLKGLLVFQEKGIIHGDLKPENILYSQQKNRFLISDLGLSQVMQNPELQQLISKQSNSLVGNIKYMAPEIIHQRKPQQLKLMFFQQDKFSLSSLQKGNQLYQSILWYVLKLLKDQNLQHYFKDIGDYYQGYQVPGLSCKLAKFFYPTGAIYEGQVKDSKRHGLGKYTYSNGNVYEGDWFENKQNGEGRFVYAEKSGEGGDIYNGQFKDDKFEGFGHYYYKKSGRQYIGFFSNDKWNGEGKFINANGEIIKSGIWKDDKLQTDMNVAEIVTPKQFQHLIIENFEQKKDILNQLGMKDFYFEGNYQKLNPQCKYAKIYYDNGIYEGSIQNGKKQGIGKFMFANGNVYVGNWFENQQNGQGRFMFDGLDSDIYNGEFKKGKFEGFGHYYYNKSGKQYIGFFSNDKWNGQGKFISANGEIIKSGIWKDDKLETDMNKADILVPNQFKHLIIQF</sequence>
<dbReference type="SUPFAM" id="SSF82185">
    <property type="entry name" value="Histone H3 K4-specific methyltransferase SET7/9 N-terminal domain"/>
    <property type="match status" value="3"/>
</dbReference>
<proteinExistence type="predicted"/>
<dbReference type="Pfam" id="PF02493">
    <property type="entry name" value="MORN"/>
    <property type="match status" value="8"/>
</dbReference>
<reference evidence="4" key="1">
    <citation type="journal article" date="2006" name="PLoS Biol.">
        <title>Macronuclear genome sequence of the ciliate Tetrahymena thermophila, a model eukaryote.</title>
        <authorList>
            <person name="Eisen J.A."/>
            <person name="Coyne R.S."/>
            <person name="Wu M."/>
            <person name="Wu D."/>
            <person name="Thiagarajan M."/>
            <person name="Wortman J.R."/>
            <person name="Badger J.H."/>
            <person name="Ren Q."/>
            <person name="Amedeo P."/>
            <person name="Jones K.M."/>
            <person name="Tallon L.J."/>
            <person name="Delcher A.L."/>
            <person name="Salzberg S.L."/>
            <person name="Silva J.C."/>
            <person name="Haas B.J."/>
            <person name="Majoros W.H."/>
            <person name="Farzad M."/>
            <person name="Carlton J.M."/>
            <person name="Smith R.K. Jr."/>
            <person name="Garg J."/>
            <person name="Pearlman R.E."/>
            <person name="Karrer K.M."/>
            <person name="Sun L."/>
            <person name="Manning G."/>
            <person name="Elde N.C."/>
            <person name="Turkewitz A.P."/>
            <person name="Asai D.J."/>
            <person name="Wilkes D.E."/>
            <person name="Wang Y."/>
            <person name="Cai H."/>
            <person name="Collins K."/>
            <person name="Stewart B.A."/>
            <person name="Lee S.R."/>
            <person name="Wilamowska K."/>
            <person name="Weinberg Z."/>
            <person name="Ruzzo W.L."/>
            <person name="Wloga D."/>
            <person name="Gaertig J."/>
            <person name="Frankel J."/>
            <person name="Tsao C.-C."/>
            <person name="Gorovsky M.A."/>
            <person name="Keeling P.J."/>
            <person name="Waller R.F."/>
            <person name="Patron N.J."/>
            <person name="Cherry J.M."/>
            <person name="Stover N.A."/>
            <person name="Krieger C.J."/>
            <person name="del Toro C."/>
            <person name="Ryder H.F."/>
            <person name="Williamson S.C."/>
            <person name="Barbeau R.A."/>
            <person name="Hamilton E.P."/>
            <person name="Orias E."/>
        </authorList>
    </citation>
    <scope>NUCLEOTIDE SEQUENCE [LARGE SCALE GENOMIC DNA]</scope>
    <source>
        <strain evidence="4">SB210</strain>
    </source>
</reference>
<name>I7LUS6_TETTS</name>
<evidence type="ECO:0000259" key="2">
    <source>
        <dbReference type="PROSITE" id="PS50011"/>
    </source>
</evidence>
<dbReference type="Gene3D" id="3.30.200.20">
    <property type="entry name" value="Phosphorylase Kinase, domain 1"/>
    <property type="match status" value="1"/>
</dbReference>